<feature type="transmembrane region" description="Helical" evidence="2">
    <location>
        <begin position="98"/>
        <end position="118"/>
    </location>
</feature>
<accession>A0ABV8Q0C9</accession>
<name>A0ABV8Q0C9_9BACT</name>
<organism evidence="3 4">
    <name type="scientific">Parasediminibacterium paludis</name>
    <dbReference type="NCBI Taxonomy" id="908966"/>
    <lineage>
        <taxon>Bacteria</taxon>
        <taxon>Pseudomonadati</taxon>
        <taxon>Bacteroidota</taxon>
        <taxon>Chitinophagia</taxon>
        <taxon>Chitinophagales</taxon>
        <taxon>Chitinophagaceae</taxon>
        <taxon>Parasediminibacterium</taxon>
    </lineage>
</organism>
<dbReference type="RefSeq" id="WP_379014672.1">
    <property type="nucleotide sequence ID" value="NZ_JBHSDC010000024.1"/>
</dbReference>
<dbReference type="InterPro" id="IPR025519">
    <property type="entry name" value="DUF4407"/>
</dbReference>
<keyword evidence="2" id="KW-0812">Transmembrane</keyword>
<evidence type="ECO:0000256" key="2">
    <source>
        <dbReference type="SAM" id="Phobius"/>
    </source>
</evidence>
<feature type="transmembrane region" description="Helical" evidence="2">
    <location>
        <begin position="66"/>
        <end position="86"/>
    </location>
</feature>
<feature type="transmembrane region" description="Helical" evidence="2">
    <location>
        <begin position="30"/>
        <end position="54"/>
    </location>
</feature>
<protein>
    <submittedName>
        <fullName evidence="3">DUF4407 domain-containing protein</fullName>
    </submittedName>
</protein>
<keyword evidence="1" id="KW-0175">Coiled coil</keyword>
<keyword evidence="2" id="KW-0472">Membrane</keyword>
<evidence type="ECO:0000313" key="4">
    <source>
        <dbReference type="Proteomes" id="UP001595906"/>
    </source>
</evidence>
<comment type="caution">
    <text evidence="3">The sequence shown here is derived from an EMBL/GenBank/DDBJ whole genome shotgun (WGS) entry which is preliminary data.</text>
</comment>
<keyword evidence="4" id="KW-1185">Reference proteome</keyword>
<evidence type="ECO:0000313" key="3">
    <source>
        <dbReference type="EMBL" id="MFC4232709.1"/>
    </source>
</evidence>
<dbReference type="Proteomes" id="UP001595906">
    <property type="component" value="Unassembled WGS sequence"/>
</dbReference>
<keyword evidence="2" id="KW-1133">Transmembrane helix</keyword>
<feature type="coiled-coil region" evidence="1">
    <location>
        <begin position="207"/>
        <end position="234"/>
    </location>
</feature>
<proteinExistence type="predicted"/>
<gene>
    <name evidence="3" type="ORF">ACFOW1_12470</name>
</gene>
<evidence type="ECO:0000256" key="1">
    <source>
        <dbReference type="SAM" id="Coils"/>
    </source>
</evidence>
<sequence length="365" mass="40316">MRKFLLFLSKTDTSVIEKCNEATKNSQASLGFFVLLTGVLAFISGSLAVSNLFINADAITGKPQMAVVGWLFSGIIGLVYATLIMAIDREIVAASTKWAVVLRIPLAIIISLVISVPIELQLFDARITKRLVDNMRIENKQMAEKVHQKMVPFESRRDTLQSIKNAALRDRTNWGNIMDIEVVGTLRDGKQRPAGKGNAYNSAKSNKEAAEILINRTDSELVKIQQQIAGLQTQTDSTVKVDRIGQSYDLLSKYTALQEVKMVDKTGAASTMSLGITLLFLLFELIPSIMKLLLPKSEYDILIDIRRNLNINTANKIFNEANAEYNGLNIDSITARNPVIIKKVFQSQGDVAPNDLPKEKAATSV</sequence>
<dbReference type="Pfam" id="PF14362">
    <property type="entry name" value="DUF4407"/>
    <property type="match status" value="1"/>
</dbReference>
<dbReference type="EMBL" id="JBHSDC010000024">
    <property type="protein sequence ID" value="MFC4232709.1"/>
    <property type="molecule type" value="Genomic_DNA"/>
</dbReference>
<reference evidence="4" key="1">
    <citation type="journal article" date="2019" name="Int. J. Syst. Evol. Microbiol.">
        <title>The Global Catalogue of Microorganisms (GCM) 10K type strain sequencing project: providing services to taxonomists for standard genome sequencing and annotation.</title>
        <authorList>
            <consortium name="The Broad Institute Genomics Platform"/>
            <consortium name="The Broad Institute Genome Sequencing Center for Infectious Disease"/>
            <person name="Wu L."/>
            <person name="Ma J."/>
        </authorList>
    </citation>
    <scope>NUCLEOTIDE SEQUENCE [LARGE SCALE GENOMIC DNA]</scope>
    <source>
        <strain evidence="4">CECT 8010</strain>
    </source>
</reference>